<keyword evidence="2" id="KW-0732">Signal</keyword>
<dbReference type="InterPro" id="IPR001466">
    <property type="entry name" value="Beta-lactam-related"/>
</dbReference>
<feature type="repeat" description="TPR" evidence="1">
    <location>
        <begin position="552"/>
        <end position="585"/>
    </location>
</feature>
<dbReference type="SUPFAM" id="SSF56601">
    <property type="entry name" value="beta-lactamase/transpeptidase-like"/>
    <property type="match status" value="1"/>
</dbReference>
<keyword evidence="1" id="KW-0802">TPR repeat</keyword>
<dbReference type="InterPro" id="IPR019734">
    <property type="entry name" value="TPR_rpt"/>
</dbReference>
<dbReference type="SUPFAM" id="SSF48452">
    <property type="entry name" value="TPR-like"/>
    <property type="match status" value="1"/>
</dbReference>
<reference evidence="4 5" key="1">
    <citation type="submission" date="2017-08" db="EMBL/GenBank/DDBJ databases">
        <title>Infants hospitalized years apart are colonized by the same room-sourced microbial strains.</title>
        <authorList>
            <person name="Brooks B."/>
            <person name="Olm M.R."/>
            <person name="Firek B.A."/>
            <person name="Baker R."/>
            <person name="Thomas B.C."/>
            <person name="Morowitz M.J."/>
            <person name="Banfield J.F."/>
        </authorList>
    </citation>
    <scope>NUCLEOTIDE SEQUENCE [LARGE SCALE GENOMIC DNA]</scope>
    <source>
        <strain evidence="4">S2_012_000_R2_81</strain>
    </source>
</reference>
<accession>A0A2W5DNH7</accession>
<dbReference type="PANTHER" id="PTHR46825">
    <property type="entry name" value="D-ALANYL-D-ALANINE-CARBOXYPEPTIDASE/ENDOPEPTIDASE AMPH"/>
    <property type="match status" value="1"/>
</dbReference>
<comment type="caution">
    <text evidence="4">The sequence shown here is derived from an EMBL/GenBank/DDBJ whole genome shotgun (WGS) entry which is preliminary data.</text>
</comment>
<dbReference type="InterPro" id="IPR012338">
    <property type="entry name" value="Beta-lactam/transpept-like"/>
</dbReference>
<dbReference type="Pfam" id="PF00144">
    <property type="entry name" value="Beta-lactamase"/>
    <property type="match status" value="1"/>
</dbReference>
<protein>
    <recommendedName>
        <fullName evidence="3">Beta-lactamase-related domain-containing protein</fullName>
    </recommendedName>
</protein>
<feature type="signal peptide" evidence="2">
    <location>
        <begin position="1"/>
        <end position="23"/>
    </location>
</feature>
<evidence type="ECO:0000256" key="1">
    <source>
        <dbReference type="PROSITE-ProRule" id="PRU00339"/>
    </source>
</evidence>
<dbReference type="AlphaFoldDB" id="A0A2W5DNH7"/>
<organism evidence="4 5">
    <name type="scientific">Roseateles depolymerans</name>
    <dbReference type="NCBI Taxonomy" id="76731"/>
    <lineage>
        <taxon>Bacteria</taxon>
        <taxon>Pseudomonadati</taxon>
        <taxon>Pseudomonadota</taxon>
        <taxon>Betaproteobacteria</taxon>
        <taxon>Burkholderiales</taxon>
        <taxon>Sphaerotilaceae</taxon>
        <taxon>Roseateles</taxon>
    </lineage>
</organism>
<feature type="domain" description="Beta-lactamase-related" evidence="3">
    <location>
        <begin position="54"/>
        <end position="379"/>
    </location>
</feature>
<gene>
    <name evidence="4" type="ORF">DI603_08135</name>
</gene>
<dbReference type="Gene3D" id="1.25.40.10">
    <property type="entry name" value="Tetratricopeptide repeat domain"/>
    <property type="match status" value="1"/>
</dbReference>
<dbReference type="PANTHER" id="PTHR46825:SF12">
    <property type="entry name" value="PENICILLIN-BINDING PROTEIN 4"/>
    <property type="match status" value="1"/>
</dbReference>
<sequence length="597" mass="63448">MTRPLHRPLVLALCAAHLSLASAATPDDPEARIARVMAGLRPPVSFVGDATWTLQERMKHYGVPGLTVTVIDQGGLAWTRVYGLADREAGLPVKPDTLFQAASISKAVSAFGAMTMVQDGKLALHQPVNAQIKSWHIPENELTRQVPVTLEHLLSHTGGLTVHGFMGYASDAAMPDVLAVLDGKPPANSAPVRVDQLPGQAFRYSGGGYTVAQLLMADASGEAFADLMQQRVLGPLGMTDSSFAQPLLPPQRARAAAGVLPDGSAVAGKRHRYPELAAAGLWTTSQDLARFGLGVQQALVGHSEQVSASLARDMLTARADGSYGLGFGLPQIEGEAYFAHGGWNAGFCAQLMAHQSAGQGVAIMINANQPALIDELRRAVAHEYGWPGFKTLAPLPVSAEALEKAPGRYRLNGEQAMVVTRQGERLFLGEAGEAGRELVPVAGGRYLQREQEQARSFEPDAEGRWTLRMARERGAAQVLPRLADTQRLPRELLLAGERAAALVAYRALRDGPDEAGSEAYLNEQAYGLARRGDKAAGVALAQVNAELYPGSANAWDSLGELHLMQGDKAQARSAYLRALALAPNSASAQAALRTLGE</sequence>
<feature type="chain" id="PRO_5015967494" description="Beta-lactamase-related domain-containing protein" evidence="2">
    <location>
        <begin position="24"/>
        <end position="597"/>
    </location>
</feature>
<dbReference type="Proteomes" id="UP000249633">
    <property type="component" value="Unassembled WGS sequence"/>
</dbReference>
<proteinExistence type="predicted"/>
<dbReference type="InterPro" id="IPR011990">
    <property type="entry name" value="TPR-like_helical_dom_sf"/>
</dbReference>
<evidence type="ECO:0000313" key="4">
    <source>
        <dbReference type="EMBL" id="PZP33331.1"/>
    </source>
</evidence>
<dbReference type="PROSITE" id="PS50005">
    <property type="entry name" value="TPR"/>
    <property type="match status" value="1"/>
</dbReference>
<evidence type="ECO:0000256" key="2">
    <source>
        <dbReference type="SAM" id="SignalP"/>
    </source>
</evidence>
<dbReference type="EMBL" id="QFOD01000006">
    <property type="protein sequence ID" value="PZP33331.1"/>
    <property type="molecule type" value="Genomic_DNA"/>
</dbReference>
<dbReference type="Gene3D" id="3.40.710.10">
    <property type="entry name" value="DD-peptidase/beta-lactamase superfamily"/>
    <property type="match status" value="1"/>
</dbReference>
<evidence type="ECO:0000259" key="3">
    <source>
        <dbReference type="Pfam" id="PF00144"/>
    </source>
</evidence>
<name>A0A2W5DNH7_9BURK</name>
<dbReference type="InterPro" id="IPR050491">
    <property type="entry name" value="AmpC-like"/>
</dbReference>
<dbReference type="SMART" id="SM00028">
    <property type="entry name" value="TPR"/>
    <property type="match status" value="1"/>
</dbReference>
<evidence type="ECO:0000313" key="5">
    <source>
        <dbReference type="Proteomes" id="UP000249633"/>
    </source>
</evidence>